<dbReference type="EMBL" id="CP009268">
    <property type="protein sequence ID" value="AJA52576.1"/>
    <property type="molecule type" value="Genomic_DNA"/>
</dbReference>
<evidence type="ECO:0000313" key="13">
    <source>
        <dbReference type="Proteomes" id="UP000030905"/>
    </source>
</evidence>
<dbReference type="SUPFAM" id="SSF54001">
    <property type="entry name" value="Cysteine proteinases"/>
    <property type="match status" value="1"/>
</dbReference>
<dbReference type="AlphaFoldDB" id="A0A0H3J992"/>
<evidence type="ECO:0000313" key="10">
    <source>
        <dbReference type="EMBL" id="AJA52576.1"/>
    </source>
</evidence>
<reference evidence="10 13" key="1">
    <citation type="journal article" date="2015" name="Genome Announc.">
        <title>Complete Genome Sequence of the Nitrogen-Fixing and Solvent-Producing Clostridium pasteurianum DSM 525.</title>
        <authorList>
            <person name="Poehlein A."/>
            <person name="Grosse-Honebrink A."/>
            <person name="Zhang Y."/>
            <person name="Minton N.P."/>
            <person name="Daniel R."/>
        </authorList>
    </citation>
    <scope>NUCLEOTIDE SEQUENCE [LARGE SCALE GENOMIC DNA]</scope>
    <source>
        <strain evidence="10">DSM 525</strain>
        <strain evidence="13">DSM 525 / ATCC 6013</strain>
    </source>
</reference>
<dbReference type="GO" id="GO:0008234">
    <property type="term" value="F:cysteine-type peptidase activity"/>
    <property type="evidence" value="ECO:0007669"/>
    <property type="project" value="UniProtKB-KW"/>
</dbReference>
<feature type="chain" id="PRO_5038209371" evidence="8">
    <location>
        <begin position="21"/>
        <end position="407"/>
    </location>
</feature>
<evidence type="ECO:0000256" key="4">
    <source>
        <dbReference type="ARBA" id="ARBA00022801"/>
    </source>
</evidence>
<evidence type="ECO:0000256" key="1">
    <source>
        <dbReference type="ARBA" id="ARBA00007074"/>
    </source>
</evidence>
<dbReference type="Pfam" id="PF00877">
    <property type="entry name" value="NLPC_P60"/>
    <property type="match status" value="1"/>
</dbReference>
<keyword evidence="13" id="KW-1185">Reference proteome</keyword>
<dbReference type="PROSITE" id="PS51935">
    <property type="entry name" value="NLPC_P60"/>
    <property type="match status" value="1"/>
</dbReference>
<keyword evidence="2" id="KW-0645">Protease</keyword>
<dbReference type="KEGG" id="cpae:CPAST_c25190"/>
<comment type="similarity">
    <text evidence="1">Belongs to the peptidase C40 family.</text>
</comment>
<evidence type="ECO:0000256" key="6">
    <source>
        <dbReference type="SAM" id="Coils"/>
    </source>
</evidence>
<keyword evidence="4" id="KW-0378">Hydrolase</keyword>
<evidence type="ECO:0000256" key="3">
    <source>
        <dbReference type="ARBA" id="ARBA00022729"/>
    </source>
</evidence>
<evidence type="ECO:0000256" key="5">
    <source>
        <dbReference type="ARBA" id="ARBA00022807"/>
    </source>
</evidence>
<sequence length="407" mass="44918">MNRRILSVILALGIVFTANVRTLAAPSLDDQLNQSQDKYKQSQNMINEAQKKINDIEIKIEMLDNEIQKNMAEIDNTKNKIAKTEDSINNARKSIERSEQDIKAEKELYNKRMRAMYISGNSEYINILLDSKGVSDFVSKVETIKSVAKFNDKIISNLSVRRQAIQDKKDKLERDKEKLVVLKVENEKKVNELNNKKSEQQPLIAEARAQESAAIELSTSTKAQIDGIKQKIAEVKAAEARAAEQAAQQQAAAASNSNNSGNQTSSAKNITASSNNNISINRGGAVPSNSSGNSIIAYASNFLGTPYVWGGTSPNPGFDCSGFTQYVYAKFGISIGRTTYDQINDGVAVSRDQLQPGDLIFFGSWGDPHHVGMYAGNNMYIHAPRTGDVIKISPLTRSDYLTARRVK</sequence>
<name>A0A0H3J992_CLOPA</name>
<dbReference type="KEGG" id="cpat:CLPA_c25190"/>
<dbReference type="eggNOG" id="COG3883">
    <property type="taxonomic scope" value="Bacteria"/>
</dbReference>
<keyword evidence="3 8" id="KW-0732">Signal</keyword>
<evidence type="ECO:0000256" key="7">
    <source>
        <dbReference type="SAM" id="MobiDB-lite"/>
    </source>
</evidence>
<dbReference type="InterPro" id="IPR051202">
    <property type="entry name" value="Peptidase_C40"/>
</dbReference>
<dbReference type="PANTHER" id="PTHR47053:SF1">
    <property type="entry name" value="MUREIN DD-ENDOPEPTIDASE MEPH-RELATED"/>
    <property type="match status" value="1"/>
</dbReference>
<organism evidence="10 13">
    <name type="scientific">Clostridium pasteurianum DSM 525 = ATCC 6013</name>
    <dbReference type="NCBI Taxonomy" id="1262449"/>
    <lineage>
        <taxon>Bacteria</taxon>
        <taxon>Bacillati</taxon>
        <taxon>Bacillota</taxon>
        <taxon>Clostridia</taxon>
        <taxon>Eubacteriales</taxon>
        <taxon>Clostridiaceae</taxon>
        <taxon>Clostridium</taxon>
    </lineage>
</organism>
<proteinExistence type="inferred from homology"/>
<reference evidence="11 12" key="3">
    <citation type="journal article" name="Genome Announc.">
        <title>Improved Draft Genome Sequence of Clostridium pasteurianum Strain ATCC 6013 (DSM 525) Using a Hybrid Next-Generation Sequencing Approach.</title>
        <authorList>
            <person name="Pyne M.E."/>
            <person name="Utturkar S."/>
            <person name="Brown S.D."/>
            <person name="Moo-Young M."/>
            <person name="Chung D.A."/>
            <person name="Chou C.P."/>
        </authorList>
    </citation>
    <scope>NUCLEOTIDE SEQUENCE [LARGE SCALE GENOMIC DNA]</scope>
    <source>
        <strain evidence="11 12">ATCC 6013</strain>
    </source>
</reference>
<dbReference type="Proteomes" id="UP000030905">
    <property type="component" value="Chromosome"/>
</dbReference>
<dbReference type="InterPro" id="IPR038765">
    <property type="entry name" value="Papain-like_cys_pep_sf"/>
</dbReference>
<gene>
    <name evidence="10" type="ORF">CLPA_c25190</name>
    <name evidence="11" type="ORF">CP6013_00661</name>
</gene>
<keyword evidence="6" id="KW-0175">Coiled coil</keyword>
<dbReference type="PANTHER" id="PTHR47053">
    <property type="entry name" value="MUREIN DD-ENDOPEPTIDASE MEPH-RELATED"/>
    <property type="match status" value="1"/>
</dbReference>
<dbReference type="EMBL" id="JPGY02000001">
    <property type="protein sequence ID" value="KRU11414.1"/>
    <property type="molecule type" value="Genomic_DNA"/>
</dbReference>
<feature type="region of interest" description="Disordered" evidence="7">
    <location>
        <begin position="248"/>
        <end position="270"/>
    </location>
</feature>
<dbReference type="PATRIC" id="fig|1262449.3.peg.3517"/>
<dbReference type="eggNOG" id="COG0791">
    <property type="taxonomic scope" value="Bacteria"/>
</dbReference>
<protein>
    <submittedName>
        <fullName evidence="11">NLP/P60 protein</fullName>
    </submittedName>
    <submittedName>
        <fullName evidence="10">Protein P54</fullName>
    </submittedName>
</protein>
<dbReference type="GO" id="GO:0006508">
    <property type="term" value="P:proteolysis"/>
    <property type="evidence" value="ECO:0007669"/>
    <property type="project" value="UniProtKB-KW"/>
</dbReference>
<evidence type="ECO:0000256" key="8">
    <source>
        <dbReference type="SAM" id="SignalP"/>
    </source>
</evidence>
<accession>A0A0H3J992</accession>
<dbReference type="RefSeq" id="WP_003447479.1">
    <property type="nucleotide sequence ID" value="NZ_ANZB01000015.1"/>
</dbReference>
<evidence type="ECO:0000256" key="2">
    <source>
        <dbReference type="ARBA" id="ARBA00022670"/>
    </source>
</evidence>
<dbReference type="Proteomes" id="UP000028042">
    <property type="component" value="Unassembled WGS sequence"/>
</dbReference>
<evidence type="ECO:0000313" key="11">
    <source>
        <dbReference type="EMBL" id="KRU11414.1"/>
    </source>
</evidence>
<dbReference type="Pfam" id="PF24568">
    <property type="entry name" value="CC_PcsB"/>
    <property type="match status" value="1"/>
</dbReference>
<feature type="domain" description="NlpC/P60" evidence="9">
    <location>
        <begin position="289"/>
        <end position="407"/>
    </location>
</feature>
<reference evidence="11" key="2">
    <citation type="submission" date="2015-10" db="EMBL/GenBank/DDBJ databases">
        <title>Improved Draft Genome Sequence of Clostridium pasteurianum Strain ATCC 6013 (DSM 525) Using a Hybrid Next-Generation Sequencing Approach.</title>
        <authorList>
            <person name="Pyne M.E."/>
            <person name="Utturkar S.M."/>
            <person name="Brown S.D."/>
            <person name="Moo-Young M."/>
            <person name="Chung D.A."/>
            <person name="Chou P.C."/>
        </authorList>
    </citation>
    <scope>NUCLEOTIDE SEQUENCE</scope>
    <source>
        <strain evidence="11">ATCC 6013</strain>
    </source>
</reference>
<feature type="coiled-coil region" evidence="6">
    <location>
        <begin position="155"/>
        <end position="199"/>
    </location>
</feature>
<dbReference type="Gene3D" id="6.10.250.3150">
    <property type="match status" value="1"/>
</dbReference>
<feature type="coiled-coil region" evidence="6">
    <location>
        <begin position="32"/>
        <end position="108"/>
    </location>
</feature>
<evidence type="ECO:0000259" key="9">
    <source>
        <dbReference type="PROSITE" id="PS51935"/>
    </source>
</evidence>
<keyword evidence="5" id="KW-0788">Thiol protease</keyword>
<evidence type="ECO:0000313" key="12">
    <source>
        <dbReference type="Proteomes" id="UP000028042"/>
    </source>
</evidence>
<dbReference type="InterPro" id="IPR000064">
    <property type="entry name" value="NLP_P60_dom"/>
</dbReference>
<feature type="signal peptide" evidence="8">
    <location>
        <begin position="1"/>
        <end position="20"/>
    </location>
</feature>
<dbReference type="Gene3D" id="3.90.1720.10">
    <property type="entry name" value="endopeptidase domain like (from Nostoc punctiforme)"/>
    <property type="match status" value="1"/>
</dbReference>
<dbReference type="GeneID" id="93074654"/>
<dbReference type="InterPro" id="IPR057309">
    <property type="entry name" value="PcsB_CC"/>
</dbReference>